<dbReference type="AlphaFoldDB" id="A0AAV5JQG9"/>
<gene>
    <name evidence="1" type="ORF">SLEP1_g24522</name>
</gene>
<comment type="caution">
    <text evidence="1">The sequence shown here is derived from an EMBL/GenBank/DDBJ whole genome shotgun (WGS) entry which is preliminary data.</text>
</comment>
<organism evidence="1 2">
    <name type="scientific">Rubroshorea leprosula</name>
    <dbReference type="NCBI Taxonomy" id="152421"/>
    <lineage>
        <taxon>Eukaryota</taxon>
        <taxon>Viridiplantae</taxon>
        <taxon>Streptophyta</taxon>
        <taxon>Embryophyta</taxon>
        <taxon>Tracheophyta</taxon>
        <taxon>Spermatophyta</taxon>
        <taxon>Magnoliopsida</taxon>
        <taxon>eudicotyledons</taxon>
        <taxon>Gunneridae</taxon>
        <taxon>Pentapetalae</taxon>
        <taxon>rosids</taxon>
        <taxon>malvids</taxon>
        <taxon>Malvales</taxon>
        <taxon>Dipterocarpaceae</taxon>
        <taxon>Rubroshorea</taxon>
    </lineage>
</organism>
<keyword evidence="2" id="KW-1185">Reference proteome</keyword>
<reference evidence="1 2" key="1">
    <citation type="journal article" date="2021" name="Commun. Biol.">
        <title>The genome of Shorea leprosula (Dipterocarpaceae) highlights the ecological relevance of drought in aseasonal tropical rainforests.</title>
        <authorList>
            <person name="Ng K.K.S."/>
            <person name="Kobayashi M.J."/>
            <person name="Fawcett J.A."/>
            <person name="Hatakeyama M."/>
            <person name="Paape T."/>
            <person name="Ng C.H."/>
            <person name="Ang C.C."/>
            <person name="Tnah L.H."/>
            <person name="Lee C.T."/>
            <person name="Nishiyama T."/>
            <person name="Sese J."/>
            <person name="O'Brien M.J."/>
            <person name="Copetti D."/>
            <person name="Mohd Noor M.I."/>
            <person name="Ong R.C."/>
            <person name="Putra M."/>
            <person name="Sireger I.Z."/>
            <person name="Indrioko S."/>
            <person name="Kosugi Y."/>
            <person name="Izuno A."/>
            <person name="Isagi Y."/>
            <person name="Lee S.L."/>
            <person name="Shimizu K.K."/>
        </authorList>
    </citation>
    <scope>NUCLEOTIDE SEQUENCE [LARGE SCALE GENOMIC DNA]</scope>
    <source>
        <strain evidence="1">214</strain>
    </source>
</reference>
<evidence type="ECO:0000313" key="2">
    <source>
        <dbReference type="Proteomes" id="UP001054252"/>
    </source>
</evidence>
<name>A0AAV5JQG9_9ROSI</name>
<sequence>MEKDKIYLYCRDWGFYLYKYAITELTGEKISPFK</sequence>
<evidence type="ECO:0000313" key="1">
    <source>
        <dbReference type="EMBL" id="GKV13522.1"/>
    </source>
</evidence>
<dbReference type="EMBL" id="BPVZ01000039">
    <property type="protein sequence ID" value="GKV13522.1"/>
    <property type="molecule type" value="Genomic_DNA"/>
</dbReference>
<proteinExistence type="predicted"/>
<accession>A0AAV5JQG9</accession>
<dbReference type="Proteomes" id="UP001054252">
    <property type="component" value="Unassembled WGS sequence"/>
</dbReference>
<protein>
    <submittedName>
        <fullName evidence="1">Uncharacterized protein</fullName>
    </submittedName>
</protein>